<proteinExistence type="predicted"/>
<organism evidence="2">
    <name type="scientific">Rhizophora mucronata</name>
    <name type="common">Asiatic mangrove</name>
    <dbReference type="NCBI Taxonomy" id="61149"/>
    <lineage>
        <taxon>Eukaryota</taxon>
        <taxon>Viridiplantae</taxon>
        <taxon>Streptophyta</taxon>
        <taxon>Embryophyta</taxon>
        <taxon>Tracheophyta</taxon>
        <taxon>Spermatophyta</taxon>
        <taxon>Magnoliopsida</taxon>
        <taxon>eudicotyledons</taxon>
        <taxon>Gunneridae</taxon>
        <taxon>Pentapetalae</taxon>
        <taxon>rosids</taxon>
        <taxon>fabids</taxon>
        <taxon>Malpighiales</taxon>
        <taxon>Rhizophoraceae</taxon>
        <taxon>Rhizophora</taxon>
    </lineage>
</organism>
<name>A0A2P2NSS6_RHIMU</name>
<feature type="compositionally biased region" description="Basic and acidic residues" evidence="1">
    <location>
        <begin position="1"/>
        <end position="26"/>
    </location>
</feature>
<accession>A0A2P2NSS6</accession>
<protein>
    <submittedName>
        <fullName evidence="2">Uncharacterized protein</fullName>
    </submittedName>
</protein>
<evidence type="ECO:0000313" key="2">
    <source>
        <dbReference type="EMBL" id="MBX45460.1"/>
    </source>
</evidence>
<reference evidence="2" key="1">
    <citation type="submission" date="2018-02" db="EMBL/GenBank/DDBJ databases">
        <title>Rhizophora mucronata_Transcriptome.</title>
        <authorList>
            <person name="Meera S.P."/>
            <person name="Sreeshan A."/>
            <person name="Augustine A."/>
        </authorList>
    </citation>
    <scope>NUCLEOTIDE SEQUENCE</scope>
    <source>
        <tissue evidence="2">Leaf</tissue>
    </source>
</reference>
<dbReference type="AlphaFoldDB" id="A0A2P2NSS6"/>
<sequence length="33" mass="4025">MHVCVSERDRERETERKMCNSGDRRLSTPRLIY</sequence>
<evidence type="ECO:0000256" key="1">
    <source>
        <dbReference type="SAM" id="MobiDB-lite"/>
    </source>
</evidence>
<dbReference type="EMBL" id="GGEC01064976">
    <property type="protein sequence ID" value="MBX45460.1"/>
    <property type="molecule type" value="Transcribed_RNA"/>
</dbReference>
<feature type="region of interest" description="Disordered" evidence="1">
    <location>
        <begin position="1"/>
        <end position="33"/>
    </location>
</feature>